<protein>
    <submittedName>
        <fullName evidence="9">Major facilitator superfamily MFS_1</fullName>
    </submittedName>
</protein>
<evidence type="ECO:0000256" key="5">
    <source>
        <dbReference type="ARBA" id="ARBA00022989"/>
    </source>
</evidence>
<keyword evidence="5 7" id="KW-1133">Transmembrane helix</keyword>
<feature type="transmembrane region" description="Helical" evidence="7">
    <location>
        <begin position="199"/>
        <end position="226"/>
    </location>
</feature>
<keyword evidence="10" id="KW-1185">Reference proteome</keyword>
<name>A0A2H1FFP0_9ARCH</name>
<feature type="transmembrane region" description="Helical" evidence="7">
    <location>
        <begin position="288"/>
        <end position="311"/>
    </location>
</feature>
<dbReference type="EMBL" id="LT841358">
    <property type="protein sequence ID" value="SMH71576.1"/>
    <property type="molecule type" value="Genomic_DNA"/>
</dbReference>
<evidence type="ECO:0000313" key="9">
    <source>
        <dbReference type="EMBL" id="SMH71576.1"/>
    </source>
</evidence>
<feature type="transmembrane region" description="Helical" evidence="7">
    <location>
        <begin position="156"/>
        <end position="178"/>
    </location>
</feature>
<gene>
    <name evidence="9" type="ORF">NCS_11388</name>
</gene>
<dbReference type="SUPFAM" id="SSF103473">
    <property type="entry name" value="MFS general substrate transporter"/>
    <property type="match status" value="1"/>
</dbReference>
<dbReference type="PROSITE" id="PS50850">
    <property type="entry name" value="MFS"/>
    <property type="match status" value="1"/>
</dbReference>
<dbReference type="InterPro" id="IPR011701">
    <property type="entry name" value="MFS"/>
</dbReference>
<proteinExistence type="predicted"/>
<dbReference type="Proteomes" id="UP000230607">
    <property type="component" value="Chromosome 1"/>
</dbReference>
<feature type="transmembrane region" description="Helical" evidence="7">
    <location>
        <begin position="131"/>
        <end position="150"/>
    </location>
</feature>
<reference evidence="10" key="1">
    <citation type="submission" date="2017-03" db="EMBL/GenBank/DDBJ databases">
        <authorList>
            <person name="Herbold C."/>
        </authorList>
    </citation>
    <scope>NUCLEOTIDE SEQUENCE [LARGE SCALE GENOMIC DNA]</scope>
</reference>
<evidence type="ECO:0000256" key="1">
    <source>
        <dbReference type="ARBA" id="ARBA00004651"/>
    </source>
</evidence>
<dbReference type="InterPro" id="IPR036259">
    <property type="entry name" value="MFS_trans_sf"/>
</dbReference>
<evidence type="ECO:0000256" key="3">
    <source>
        <dbReference type="ARBA" id="ARBA00022475"/>
    </source>
</evidence>
<evidence type="ECO:0000256" key="4">
    <source>
        <dbReference type="ARBA" id="ARBA00022692"/>
    </source>
</evidence>
<dbReference type="GO" id="GO:0005886">
    <property type="term" value="C:plasma membrane"/>
    <property type="evidence" value="ECO:0007669"/>
    <property type="project" value="UniProtKB-SubCell"/>
</dbReference>
<dbReference type="PANTHER" id="PTHR23517">
    <property type="entry name" value="RESISTANCE PROTEIN MDTM, PUTATIVE-RELATED-RELATED"/>
    <property type="match status" value="1"/>
</dbReference>
<feature type="transmembrane region" description="Helical" evidence="7">
    <location>
        <begin position="93"/>
        <end position="111"/>
    </location>
</feature>
<evidence type="ECO:0000313" key="10">
    <source>
        <dbReference type="Proteomes" id="UP000230607"/>
    </source>
</evidence>
<dbReference type="OrthoDB" id="117970at2157"/>
<accession>A0A2H1FFP0</accession>
<feature type="transmembrane region" description="Helical" evidence="7">
    <location>
        <begin position="35"/>
        <end position="61"/>
    </location>
</feature>
<feature type="domain" description="Major facilitator superfamily (MFS) profile" evidence="8">
    <location>
        <begin position="3"/>
        <end position="375"/>
    </location>
</feature>
<comment type="subcellular location">
    <subcellularLocation>
        <location evidence="1">Cell membrane</location>
        <topology evidence="1">Multi-pass membrane protein</topology>
    </subcellularLocation>
</comment>
<dbReference type="AlphaFoldDB" id="A0A2H1FFP0"/>
<dbReference type="GO" id="GO:0022857">
    <property type="term" value="F:transmembrane transporter activity"/>
    <property type="evidence" value="ECO:0007669"/>
    <property type="project" value="InterPro"/>
</dbReference>
<evidence type="ECO:0000256" key="2">
    <source>
        <dbReference type="ARBA" id="ARBA00022448"/>
    </source>
</evidence>
<dbReference type="InterPro" id="IPR020846">
    <property type="entry name" value="MFS_dom"/>
</dbReference>
<evidence type="ECO:0000259" key="8">
    <source>
        <dbReference type="PROSITE" id="PS50850"/>
    </source>
</evidence>
<feature type="transmembrane region" description="Helical" evidence="7">
    <location>
        <begin position="238"/>
        <end position="254"/>
    </location>
</feature>
<feature type="transmembrane region" description="Helical" evidence="7">
    <location>
        <begin position="350"/>
        <end position="369"/>
    </location>
</feature>
<keyword evidence="6 7" id="KW-0472">Membrane</keyword>
<feature type="transmembrane region" description="Helical" evidence="7">
    <location>
        <begin position="261"/>
        <end position="282"/>
    </location>
</feature>
<keyword evidence="4 7" id="KW-0812">Transmembrane</keyword>
<organism evidence="9 10">
    <name type="scientific">Candidatus Nitrosotalea okcheonensis</name>
    <dbReference type="NCBI Taxonomy" id="1903276"/>
    <lineage>
        <taxon>Archaea</taxon>
        <taxon>Nitrososphaerota</taxon>
        <taxon>Nitrososphaeria</taxon>
        <taxon>Nitrosotaleales</taxon>
        <taxon>Nitrosotaleaceae</taxon>
        <taxon>Nitrosotalea</taxon>
    </lineage>
</organism>
<evidence type="ECO:0000256" key="6">
    <source>
        <dbReference type="ARBA" id="ARBA00023136"/>
    </source>
</evidence>
<dbReference type="RefSeq" id="WP_157927521.1">
    <property type="nucleotide sequence ID" value="NZ_LT841358.1"/>
</dbReference>
<feature type="transmembrane region" description="Helical" evidence="7">
    <location>
        <begin position="68"/>
        <end position="87"/>
    </location>
</feature>
<sequence length="377" mass="41432">MNKVTLVYVIALIVGFSYGMHNPIVPLFSKDLGASYFDLGVIGFANFIPYMFIPLFVGLLLDRFNKGLLLSLGLVLDSVSICLLSVADSIPQIIIFRTMVGVAHSFFWPPCESIISQSTSPQNRVKAISRFMAFFVAGLMIGPLIGSFLLEHFDVSYRVLFQVAAFVIATSLISSLMLSKDGKTTRNAMMSIASAKHLIKFPTVIVILLFSSVSFGVFLAILPAFMSERSISESNIELLFFVFGISRLVSLLASNFLMKKFLISIMFVIISISAGMLILFYSHSMVEFSIAVLVLGFGFSVYFPLTFEIIIRKTKENAGALIGAYEATFGIGWAFGPLIIGVIANSFGSSVPYLILFVTGLFVLGFVFLKRKQVMLV</sequence>
<dbReference type="PANTHER" id="PTHR23517:SF13">
    <property type="entry name" value="MAJOR FACILITATOR SUPERFAMILY MFS_1"/>
    <property type="match status" value="1"/>
</dbReference>
<keyword evidence="3" id="KW-1003">Cell membrane</keyword>
<dbReference type="Pfam" id="PF07690">
    <property type="entry name" value="MFS_1"/>
    <property type="match status" value="2"/>
</dbReference>
<dbReference type="Gene3D" id="1.20.1250.20">
    <property type="entry name" value="MFS general substrate transporter like domains"/>
    <property type="match status" value="1"/>
</dbReference>
<dbReference type="InterPro" id="IPR050171">
    <property type="entry name" value="MFS_Transporters"/>
</dbReference>
<evidence type="ECO:0000256" key="7">
    <source>
        <dbReference type="SAM" id="Phobius"/>
    </source>
</evidence>
<feature type="transmembrane region" description="Helical" evidence="7">
    <location>
        <begin position="323"/>
        <end position="344"/>
    </location>
</feature>
<keyword evidence="2" id="KW-0813">Transport</keyword>